<comment type="caution">
    <text evidence="3">The sequence shown here is derived from an EMBL/GenBank/DDBJ whole genome shotgun (WGS) entry which is preliminary data.</text>
</comment>
<reference evidence="3" key="1">
    <citation type="journal article" date="2021" name="bioRxiv">
        <title>Whole Genome Assembly and Annotation of Northern Wild Rice, Zizania palustris L., Supports a Whole Genome Duplication in the Zizania Genus.</title>
        <authorList>
            <person name="Haas M."/>
            <person name="Kono T."/>
            <person name="Macchietto M."/>
            <person name="Millas R."/>
            <person name="McGilp L."/>
            <person name="Shao M."/>
            <person name="Duquette J."/>
            <person name="Hirsch C.N."/>
            <person name="Kimball J."/>
        </authorList>
    </citation>
    <scope>NUCLEOTIDE SEQUENCE</scope>
    <source>
        <tissue evidence="3">Fresh leaf tissue</tissue>
    </source>
</reference>
<keyword evidence="4" id="KW-1185">Reference proteome</keyword>
<evidence type="ECO:0000313" key="3">
    <source>
        <dbReference type="EMBL" id="KAG8056511.1"/>
    </source>
</evidence>
<dbReference type="GO" id="GO:0042054">
    <property type="term" value="F:histone methyltransferase activity"/>
    <property type="evidence" value="ECO:0007669"/>
    <property type="project" value="TreeGrafter"/>
</dbReference>
<dbReference type="PANTHER" id="PTHR11006:SF53">
    <property type="entry name" value="PROTEIN ARGININE N-METHYLTRANSFERASE 3"/>
    <property type="match status" value="1"/>
</dbReference>
<keyword evidence="1" id="KW-0949">S-adenosyl-L-methionine</keyword>
<feature type="region of interest" description="Disordered" evidence="2">
    <location>
        <begin position="1"/>
        <end position="51"/>
    </location>
</feature>
<feature type="compositionally biased region" description="Acidic residues" evidence="2">
    <location>
        <begin position="28"/>
        <end position="41"/>
    </location>
</feature>
<organism evidence="3 4">
    <name type="scientific">Zizania palustris</name>
    <name type="common">Northern wild rice</name>
    <dbReference type="NCBI Taxonomy" id="103762"/>
    <lineage>
        <taxon>Eukaryota</taxon>
        <taxon>Viridiplantae</taxon>
        <taxon>Streptophyta</taxon>
        <taxon>Embryophyta</taxon>
        <taxon>Tracheophyta</taxon>
        <taxon>Spermatophyta</taxon>
        <taxon>Magnoliopsida</taxon>
        <taxon>Liliopsida</taxon>
        <taxon>Poales</taxon>
        <taxon>Poaceae</taxon>
        <taxon>BOP clade</taxon>
        <taxon>Oryzoideae</taxon>
        <taxon>Oryzeae</taxon>
        <taxon>Zizaniinae</taxon>
        <taxon>Zizania</taxon>
    </lineage>
</organism>
<dbReference type="GO" id="GO:0005634">
    <property type="term" value="C:nucleus"/>
    <property type="evidence" value="ECO:0007669"/>
    <property type="project" value="TreeGrafter"/>
</dbReference>
<evidence type="ECO:0000256" key="1">
    <source>
        <dbReference type="ARBA" id="ARBA00022691"/>
    </source>
</evidence>
<dbReference type="AlphaFoldDB" id="A0A8J5SF37"/>
<dbReference type="PANTHER" id="PTHR11006">
    <property type="entry name" value="PROTEIN ARGININE N-METHYLTRANSFERASE"/>
    <property type="match status" value="1"/>
</dbReference>
<evidence type="ECO:0000313" key="4">
    <source>
        <dbReference type="Proteomes" id="UP000729402"/>
    </source>
</evidence>
<protein>
    <submittedName>
        <fullName evidence="3">Uncharacterized protein</fullName>
    </submittedName>
</protein>
<dbReference type="GO" id="GO:0016274">
    <property type="term" value="F:protein-arginine N-methyltransferase activity"/>
    <property type="evidence" value="ECO:0007669"/>
    <property type="project" value="InterPro"/>
</dbReference>
<sequence>MDMRNVGNRDANGSLTEETASRLKFEDPNEEAEEVEMEVEENSSAFPEDGEEVIGTEKTSTDYYFDSYSHFVITVIQGKVEEIELPVQKVDVIISEWMGYFLLFENMLNTVLYARDKWLADGGVVLPDKASLHITTIGDAEYKEDKIECLQQLTPGS</sequence>
<dbReference type="OrthoDB" id="7848332at2759"/>
<dbReference type="FunFam" id="3.40.50.150:FF:000664">
    <property type="entry name" value="Protein arginine methyltransferase 3"/>
    <property type="match status" value="1"/>
</dbReference>
<dbReference type="Proteomes" id="UP000729402">
    <property type="component" value="Unassembled WGS sequence"/>
</dbReference>
<name>A0A8J5SF37_ZIZPA</name>
<evidence type="ECO:0000256" key="2">
    <source>
        <dbReference type="SAM" id="MobiDB-lite"/>
    </source>
</evidence>
<gene>
    <name evidence="3" type="ORF">GUJ93_ZPchr0002g24183</name>
</gene>
<dbReference type="EMBL" id="JAAALK010000287">
    <property type="protein sequence ID" value="KAG8056511.1"/>
    <property type="molecule type" value="Genomic_DNA"/>
</dbReference>
<reference evidence="3" key="2">
    <citation type="submission" date="2021-02" db="EMBL/GenBank/DDBJ databases">
        <authorList>
            <person name="Kimball J.A."/>
            <person name="Haas M.W."/>
            <person name="Macchietto M."/>
            <person name="Kono T."/>
            <person name="Duquette J."/>
            <person name="Shao M."/>
        </authorList>
    </citation>
    <scope>NUCLEOTIDE SEQUENCE</scope>
    <source>
        <tissue evidence="3">Fresh leaf tissue</tissue>
    </source>
</reference>
<dbReference type="InterPro" id="IPR025799">
    <property type="entry name" value="Arg_MeTrfase"/>
</dbReference>
<accession>A0A8J5SF37</accession>
<proteinExistence type="predicted"/>